<dbReference type="Gene3D" id="2.20.70.10">
    <property type="match status" value="2"/>
</dbReference>
<evidence type="ECO:0000313" key="10">
    <source>
        <dbReference type="EMBL" id="KAK9768115.1"/>
    </source>
</evidence>
<feature type="region of interest" description="Disordered" evidence="5">
    <location>
        <begin position="633"/>
        <end position="663"/>
    </location>
</feature>
<dbReference type="Pfam" id="PF00018">
    <property type="entry name" value="SH3_1"/>
    <property type="match status" value="1"/>
</dbReference>
<evidence type="ECO:0000256" key="1">
    <source>
        <dbReference type="ARBA" id="ARBA00022443"/>
    </source>
</evidence>
<dbReference type="SMART" id="SM00229">
    <property type="entry name" value="RasGEFN"/>
    <property type="match status" value="1"/>
</dbReference>
<feature type="domain" description="WW" evidence="8">
    <location>
        <begin position="105"/>
        <end position="138"/>
    </location>
</feature>
<dbReference type="PRINTS" id="PR00452">
    <property type="entry name" value="SH3DOMAIN"/>
</dbReference>
<dbReference type="PANTHER" id="PTHR23113:SF368">
    <property type="entry name" value="CELL DIVISION CONTROL PROTEIN 25"/>
    <property type="match status" value="1"/>
</dbReference>
<evidence type="ECO:0000259" key="7">
    <source>
        <dbReference type="PROSITE" id="PS50009"/>
    </source>
</evidence>
<dbReference type="InterPro" id="IPR001452">
    <property type="entry name" value="SH3_domain"/>
</dbReference>
<name>A0ABR2X2V5_9FUNG</name>
<dbReference type="Gene3D" id="1.10.840.10">
    <property type="entry name" value="Ras guanine-nucleotide exchange factors catalytic domain"/>
    <property type="match status" value="1"/>
</dbReference>
<dbReference type="InterPro" id="IPR000651">
    <property type="entry name" value="Ras-like_Gua-exchang_fac_N"/>
</dbReference>
<dbReference type="PROSITE" id="PS50212">
    <property type="entry name" value="RASGEF_NTER"/>
    <property type="match status" value="1"/>
</dbReference>
<feature type="domain" description="Ras-GEF" evidence="7">
    <location>
        <begin position="876"/>
        <end position="1110"/>
    </location>
</feature>
<gene>
    <name evidence="10" type="ORF">K7432_001518</name>
</gene>
<evidence type="ECO:0008006" key="12">
    <source>
        <dbReference type="Google" id="ProtNLM"/>
    </source>
</evidence>
<keyword evidence="2 3" id="KW-0344">Guanine-nucleotide releasing factor</keyword>
<dbReference type="InterPro" id="IPR023578">
    <property type="entry name" value="Ras_GEF_dom_sf"/>
</dbReference>
<dbReference type="Gene3D" id="2.30.30.40">
    <property type="entry name" value="SH3 Domains"/>
    <property type="match status" value="1"/>
</dbReference>
<keyword evidence="11" id="KW-1185">Reference proteome</keyword>
<feature type="region of interest" description="Disordered" evidence="5">
    <location>
        <begin position="133"/>
        <end position="152"/>
    </location>
</feature>
<dbReference type="Pfam" id="PF25006">
    <property type="entry name" value="DUF7783"/>
    <property type="match status" value="1"/>
</dbReference>
<dbReference type="SUPFAM" id="SSF51045">
    <property type="entry name" value="WW domain"/>
    <property type="match status" value="2"/>
</dbReference>
<dbReference type="InterPro" id="IPR036964">
    <property type="entry name" value="RASGEF_cat_dom_sf"/>
</dbReference>
<dbReference type="Pfam" id="PF00617">
    <property type="entry name" value="RasGEF"/>
    <property type="match status" value="1"/>
</dbReference>
<dbReference type="InterPro" id="IPR001895">
    <property type="entry name" value="RASGEF_cat_dom"/>
</dbReference>
<organism evidence="10 11">
    <name type="scientific">Basidiobolus ranarum</name>
    <dbReference type="NCBI Taxonomy" id="34480"/>
    <lineage>
        <taxon>Eukaryota</taxon>
        <taxon>Fungi</taxon>
        <taxon>Fungi incertae sedis</taxon>
        <taxon>Zoopagomycota</taxon>
        <taxon>Entomophthoromycotina</taxon>
        <taxon>Basidiobolomycetes</taxon>
        <taxon>Basidiobolales</taxon>
        <taxon>Basidiobolaceae</taxon>
        <taxon>Basidiobolus</taxon>
    </lineage>
</organism>
<feature type="domain" description="WW" evidence="8">
    <location>
        <begin position="183"/>
        <end position="216"/>
    </location>
</feature>
<evidence type="ECO:0000256" key="3">
    <source>
        <dbReference type="PROSITE-ProRule" id="PRU00168"/>
    </source>
</evidence>
<dbReference type="InterPro" id="IPR036028">
    <property type="entry name" value="SH3-like_dom_sf"/>
</dbReference>
<dbReference type="InterPro" id="IPR036020">
    <property type="entry name" value="WW_dom_sf"/>
</dbReference>
<evidence type="ECO:0000259" key="9">
    <source>
        <dbReference type="PROSITE" id="PS50212"/>
    </source>
</evidence>
<reference evidence="10 11" key="1">
    <citation type="submission" date="2023-04" db="EMBL/GenBank/DDBJ databases">
        <title>Genome of Basidiobolus ranarum AG-B5.</title>
        <authorList>
            <person name="Stajich J.E."/>
            <person name="Carter-House D."/>
            <person name="Gryganskyi A."/>
        </authorList>
    </citation>
    <scope>NUCLEOTIDE SEQUENCE [LARGE SCALE GENOMIC DNA]</scope>
    <source>
        <strain evidence="10 11">AG-B5</strain>
    </source>
</reference>
<dbReference type="Pfam" id="PF00618">
    <property type="entry name" value="RasGEF_N"/>
    <property type="match status" value="1"/>
</dbReference>
<feature type="region of interest" description="Disordered" evidence="5">
    <location>
        <begin position="418"/>
        <end position="437"/>
    </location>
</feature>
<feature type="domain" description="SH3" evidence="6">
    <location>
        <begin position="1"/>
        <end position="59"/>
    </location>
</feature>
<dbReference type="SMART" id="SM00456">
    <property type="entry name" value="WW"/>
    <property type="match status" value="2"/>
</dbReference>
<dbReference type="SUPFAM" id="SSF48366">
    <property type="entry name" value="Ras GEF"/>
    <property type="match status" value="1"/>
</dbReference>
<dbReference type="SMART" id="SM00147">
    <property type="entry name" value="RasGEF"/>
    <property type="match status" value="1"/>
</dbReference>
<dbReference type="CDD" id="cd06224">
    <property type="entry name" value="REM"/>
    <property type="match status" value="1"/>
</dbReference>
<dbReference type="Proteomes" id="UP001479436">
    <property type="component" value="Unassembled WGS sequence"/>
</dbReference>
<sequence length="1127" mass="127470">MTTVVKALYDFDSSDSSSLKFKKGEIIQVIDQQSSGWWDGLCNGSRGWFPSNFVHAVEPQKSDASGWGDDESLAKTTEDSFDNYTPEMKTTRSFSVGTVGTADDIPLPEQWTIQTSDDGAFWYYNPVTKEARWSYPGTPPNQDGSDYAESPSENIELDQFSAEFFSKSNADTFYRKYLVSDDEPLPHNWGKKEHTNGRMYYFNMITDQTVWTLSEVDWDSGLLRSSNQSDHKRGSITSASSSESSITGESSWSRAIAAKHNPSRRPSGLMGSIEEFDSSGDLNWMKLSSKVVLTIHRLNHSAKRNLKEYFIEQTSDIIETVRVMFVCSQTENMDSQVLNAHPILAMHHQHIFNSLCKLVESAQLASSLWPAPNSISEMQQDANDLLLSVRHFATVAQASSVPVKGIIAMDQLEDYGTETEDSVNGASVDSDTLGDGNSHVDTFVDKPSYSSDIRSELSTCSRITAKSMRQLTQYLSTPNIKLELLVNLTKQAIIDIAQPLTLADNVSISGLDEKVAQGFRESKQAVYNNIALLVLITQKSAEPTVPQSIIEQLIDCAHQIEASITDLIVAVKFVINEQEKIERAMLIEKYSSLNPFEAINTPLKQRRAVSLSLVEDDVEISDDKDLNLKVPNLLESTKNSGSDEEELDSQQGDLDDDERELPAKSKQKEKLKKFFGDDAPNVIIEKSTTEEKPWFLVYEYVQADIVFNMEGQVKGGTLASLVERLTLHDLLDSAFIATFLLTYRSFSSTEDVFELLFQRFNLQPPMGLSDSDFDLWKEKKLVPVRLRVFNVIKSWLESYYLEGEDYSALEMLRDFAETTMMDILPFAAKQLLKLIDKRMQSSFDGSFRKMVLNMNKEAPPPILPKNLKRLRLLEIDAIELARQFTVMDSVMYNRIRPVECLNKAWSQKDGSIAINIKAMIEVSNQVTNWVAETILSEHEPRKRVALIKHFISIGERCRQLNNYNTLTAILAGFNSAPIHRLRRTWELVNSKSTATLESLKKLMSSTRNFGVYRDELHSVNPPCVPFLGLYLTDLTFVEDGNPDHVQNHPHLINIAKRAKCAEVIREIQQYQNSPYNLTPVPELQNFIRTCLQGSRDVQDLYNTSLSMEPREREDEKIARLLHESGFL</sequence>
<proteinExistence type="predicted"/>
<keyword evidence="1 4" id="KW-0728">SH3 domain</keyword>
<protein>
    <recommendedName>
        <fullName evidence="12">Ras GEF</fullName>
    </recommendedName>
</protein>
<feature type="region of interest" description="Disordered" evidence="5">
    <location>
        <begin position="224"/>
        <end position="246"/>
    </location>
</feature>
<evidence type="ECO:0000256" key="5">
    <source>
        <dbReference type="SAM" id="MobiDB-lite"/>
    </source>
</evidence>
<dbReference type="InterPro" id="IPR056685">
    <property type="entry name" value="DUF7783"/>
</dbReference>
<dbReference type="SUPFAM" id="SSF50044">
    <property type="entry name" value="SH3-domain"/>
    <property type="match status" value="1"/>
</dbReference>
<dbReference type="CDD" id="cd00155">
    <property type="entry name" value="RasGEF"/>
    <property type="match status" value="1"/>
</dbReference>
<evidence type="ECO:0000259" key="8">
    <source>
        <dbReference type="PROSITE" id="PS50020"/>
    </source>
</evidence>
<dbReference type="EMBL" id="JASJQH010000034">
    <property type="protein sequence ID" value="KAK9768115.1"/>
    <property type="molecule type" value="Genomic_DNA"/>
</dbReference>
<dbReference type="SMART" id="SM00326">
    <property type="entry name" value="SH3"/>
    <property type="match status" value="1"/>
</dbReference>
<comment type="caution">
    <text evidence="10">The sequence shown here is derived from an EMBL/GenBank/DDBJ whole genome shotgun (WGS) entry which is preliminary data.</text>
</comment>
<feature type="compositionally biased region" description="Acidic residues" evidence="5">
    <location>
        <begin position="642"/>
        <end position="659"/>
    </location>
</feature>
<dbReference type="InterPro" id="IPR008937">
    <property type="entry name" value="Ras-like_GEF"/>
</dbReference>
<dbReference type="Gene3D" id="1.20.870.10">
    <property type="entry name" value="Son of sevenless (SoS) protein Chain: S domain 1"/>
    <property type="match status" value="1"/>
</dbReference>
<dbReference type="PROSITE" id="PS50020">
    <property type="entry name" value="WW_DOMAIN_2"/>
    <property type="match status" value="2"/>
</dbReference>
<dbReference type="InterPro" id="IPR001202">
    <property type="entry name" value="WW_dom"/>
</dbReference>
<evidence type="ECO:0000259" key="6">
    <source>
        <dbReference type="PROSITE" id="PS50002"/>
    </source>
</evidence>
<feature type="compositionally biased region" description="Low complexity" evidence="5">
    <location>
        <begin position="235"/>
        <end position="246"/>
    </location>
</feature>
<evidence type="ECO:0000256" key="2">
    <source>
        <dbReference type="ARBA" id="ARBA00022658"/>
    </source>
</evidence>
<feature type="domain" description="N-terminal Ras-GEF" evidence="9">
    <location>
        <begin position="709"/>
        <end position="839"/>
    </location>
</feature>
<evidence type="ECO:0000313" key="11">
    <source>
        <dbReference type="Proteomes" id="UP001479436"/>
    </source>
</evidence>
<dbReference type="PROSITE" id="PS50002">
    <property type="entry name" value="SH3"/>
    <property type="match status" value="1"/>
</dbReference>
<evidence type="ECO:0000256" key="4">
    <source>
        <dbReference type="PROSITE-ProRule" id="PRU00192"/>
    </source>
</evidence>
<accession>A0ABR2X2V5</accession>
<dbReference type="CDD" id="cd00201">
    <property type="entry name" value="WW"/>
    <property type="match status" value="1"/>
</dbReference>
<dbReference type="PROSITE" id="PS50009">
    <property type="entry name" value="RASGEF_CAT"/>
    <property type="match status" value="1"/>
</dbReference>
<dbReference type="PANTHER" id="PTHR23113">
    <property type="entry name" value="GUANINE NUCLEOTIDE EXCHANGE FACTOR"/>
    <property type="match status" value="1"/>
</dbReference>